<dbReference type="Pfam" id="PF02517">
    <property type="entry name" value="Rce1-like"/>
    <property type="match status" value="1"/>
</dbReference>
<gene>
    <name evidence="3" type="ORF">HRJ53_03805</name>
</gene>
<feature type="transmembrane region" description="Helical" evidence="1">
    <location>
        <begin position="273"/>
        <end position="290"/>
    </location>
</feature>
<dbReference type="InterPro" id="IPR003675">
    <property type="entry name" value="Rce1/LyrA-like_dom"/>
</dbReference>
<keyword evidence="1" id="KW-0812">Transmembrane</keyword>
<keyword evidence="1" id="KW-0472">Membrane</keyword>
<keyword evidence="1" id="KW-1133">Transmembrane helix</keyword>
<feature type="transmembrane region" description="Helical" evidence="1">
    <location>
        <begin position="12"/>
        <end position="33"/>
    </location>
</feature>
<feature type="non-terminal residue" evidence="3">
    <location>
        <position position="553"/>
    </location>
</feature>
<feature type="transmembrane region" description="Helical" evidence="1">
    <location>
        <begin position="243"/>
        <end position="261"/>
    </location>
</feature>
<keyword evidence="4" id="KW-1185">Reference proteome</keyword>
<keyword evidence="3" id="KW-0645">Protease</keyword>
<evidence type="ECO:0000256" key="1">
    <source>
        <dbReference type="SAM" id="Phobius"/>
    </source>
</evidence>
<accession>A0A7V8NMI9</accession>
<feature type="domain" description="CAAX prenyl protease 2/Lysostaphin resistance protein A-like" evidence="2">
    <location>
        <begin position="410"/>
        <end position="502"/>
    </location>
</feature>
<evidence type="ECO:0000313" key="3">
    <source>
        <dbReference type="EMBL" id="MBA0084099.1"/>
    </source>
</evidence>
<dbReference type="Proteomes" id="UP000567293">
    <property type="component" value="Unassembled WGS sequence"/>
</dbReference>
<dbReference type="AlphaFoldDB" id="A0A7V8NMI9"/>
<sequence>MARDRLTGSEKRALLLWVAVGILGIWFAQKYFFQAFPEASVNFQISREEALARARRFVSGLGENPSGYKSSIIFDVDDDAKVYLERQVGLREANRLMSSELHIWYWEARFFKPLEQEEFELRVSPSGQIVGYAHKIEEARPGASLDRAAAESVAQNFLSAKLGVNLRAWDALPEEANSKKKPNRTDWTFTWEKHGFRAKDAPYRLQVTVEGDRIGGSEETLKVPDAWERSYERLRSTNDTLELVFTVLYIVLLVVAVWFGIKLSLQGQTRWRGAILLGLLVAALLFLQGLNEWPLWSSSYDTRVSYGTFLAGKLGSALLFAVLSALTITLVLPAAEPLYRSFSPERLRLFKTLTLGGLRSKEFFSASVVGLALAAVHIGYVVGFYVVANRLGAWAPQEVSYQESVNTLFPWISGAAIGLLAATNEEFTFRLFAIPFFSKFTKSRWLAVIVPAFLWSFLHSNYPQEPAYTRGIEIGLIGIVAGIVMLRWGILATLIWHYTVDASLVGLFLLRSNSLYFKVSGAVVAAAAVAPLLFAGISCLARGGFEPDEHLRN</sequence>
<feature type="transmembrane region" description="Helical" evidence="1">
    <location>
        <begin position="310"/>
        <end position="332"/>
    </location>
</feature>
<dbReference type="GO" id="GO:0008237">
    <property type="term" value="F:metallopeptidase activity"/>
    <property type="evidence" value="ECO:0007669"/>
    <property type="project" value="UniProtKB-KW"/>
</dbReference>
<name>A0A7V8NMI9_9BACT</name>
<organism evidence="3 4">
    <name type="scientific">Candidatus Acidiferrum panamense</name>
    <dbReference type="NCBI Taxonomy" id="2741543"/>
    <lineage>
        <taxon>Bacteria</taxon>
        <taxon>Pseudomonadati</taxon>
        <taxon>Acidobacteriota</taxon>
        <taxon>Terriglobia</taxon>
        <taxon>Candidatus Acidiferrales</taxon>
        <taxon>Candidatus Acidiferrum</taxon>
    </lineage>
</organism>
<comment type="caution">
    <text evidence="3">The sequence shown here is derived from an EMBL/GenBank/DDBJ whole genome shotgun (WGS) entry which is preliminary data.</text>
</comment>
<proteinExistence type="predicted"/>
<dbReference type="EMBL" id="JACDQQ010000373">
    <property type="protein sequence ID" value="MBA0084099.1"/>
    <property type="molecule type" value="Genomic_DNA"/>
</dbReference>
<feature type="transmembrane region" description="Helical" evidence="1">
    <location>
        <begin position="519"/>
        <end position="545"/>
    </location>
</feature>
<keyword evidence="3" id="KW-0482">Metalloprotease</keyword>
<dbReference type="GO" id="GO:0080120">
    <property type="term" value="P:CAAX-box protein maturation"/>
    <property type="evidence" value="ECO:0007669"/>
    <property type="project" value="UniProtKB-ARBA"/>
</dbReference>
<dbReference type="GO" id="GO:0004175">
    <property type="term" value="F:endopeptidase activity"/>
    <property type="evidence" value="ECO:0007669"/>
    <property type="project" value="UniProtKB-ARBA"/>
</dbReference>
<evidence type="ECO:0000313" key="4">
    <source>
        <dbReference type="Proteomes" id="UP000567293"/>
    </source>
</evidence>
<evidence type="ECO:0000259" key="2">
    <source>
        <dbReference type="Pfam" id="PF02517"/>
    </source>
</evidence>
<dbReference type="GO" id="GO:0006508">
    <property type="term" value="P:proteolysis"/>
    <property type="evidence" value="ECO:0007669"/>
    <property type="project" value="UniProtKB-KW"/>
</dbReference>
<reference evidence="3" key="1">
    <citation type="submission" date="2020-06" db="EMBL/GenBank/DDBJ databases">
        <title>Legume-microbial interactions unlock mineral nutrients during tropical forest succession.</title>
        <authorList>
            <person name="Epihov D.Z."/>
        </authorList>
    </citation>
    <scope>NUCLEOTIDE SEQUENCE [LARGE SCALE GENOMIC DNA]</scope>
    <source>
        <strain evidence="3">Pan2503</strain>
    </source>
</reference>
<feature type="transmembrane region" description="Helical" evidence="1">
    <location>
        <begin position="445"/>
        <end position="462"/>
    </location>
</feature>
<feature type="transmembrane region" description="Helical" evidence="1">
    <location>
        <begin position="363"/>
        <end position="388"/>
    </location>
</feature>
<keyword evidence="3" id="KW-0378">Hydrolase</keyword>
<protein>
    <submittedName>
        <fullName evidence="3">CPBP family intramembrane metalloprotease</fullName>
    </submittedName>
</protein>
<feature type="transmembrane region" description="Helical" evidence="1">
    <location>
        <begin position="474"/>
        <end position="498"/>
    </location>
</feature>